<dbReference type="PROSITE" id="PS00070">
    <property type="entry name" value="ALDEHYDE_DEHYDR_CYS"/>
    <property type="match status" value="1"/>
</dbReference>
<dbReference type="InterPro" id="IPR015590">
    <property type="entry name" value="Aldehyde_DH_dom"/>
</dbReference>
<dbReference type="Gene3D" id="3.40.309.10">
    <property type="entry name" value="Aldehyde Dehydrogenase, Chain A, domain 2"/>
    <property type="match status" value="1"/>
</dbReference>
<keyword evidence="3" id="KW-0560">Oxidoreductase</keyword>
<gene>
    <name evidence="6" type="ORF">DWY25_13170</name>
</gene>
<dbReference type="GO" id="GO:0006210">
    <property type="term" value="P:thymine catabolic process"/>
    <property type="evidence" value="ECO:0007669"/>
    <property type="project" value="TreeGrafter"/>
</dbReference>
<dbReference type="Gene3D" id="3.40.605.10">
    <property type="entry name" value="Aldehyde Dehydrogenase, Chain A, domain 1"/>
    <property type="match status" value="1"/>
</dbReference>
<dbReference type="AlphaFoldDB" id="A0A412FSQ3"/>
<proteinExistence type="inferred from homology"/>
<organism evidence="6 7">
    <name type="scientific">Holdemania filiformis</name>
    <dbReference type="NCBI Taxonomy" id="61171"/>
    <lineage>
        <taxon>Bacteria</taxon>
        <taxon>Bacillati</taxon>
        <taxon>Bacillota</taxon>
        <taxon>Erysipelotrichia</taxon>
        <taxon>Erysipelotrichales</taxon>
        <taxon>Erysipelotrichaceae</taxon>
        <taxon>Holdemania</taxon>
    </lineage>
</organism>
<evidence type="ECO:0000256" key="4">
    <source>
        <dbReference type="ARBA" id="ARBA00023027"/>
    </source>
</evidence>
<keyword evidence="4" id="KW-0520">NAD</keyword>
<evidence type="ECO:0000256" key="3">
    <source>
        <dbReference type="ARBA" id="ARBA00023002"/>
    </source>
</evidence>
<dbReference type="InterPro" id="IPR016163">
    <property type="entry name" value="Ald_DH_C"/>
</dbReference>
<evidence type="ECO:0000256" key="2">
    <source>
        <dbReference type="ARBA" id="ARBA00013048"/>
    </source>
</evidence>
<dbReference type="InterPro" id="IPR016162">
    <property type="entry name" value="Ald_DH_N"/>
</dbReference>
<reference evidence="6 7" key="1">
    <citation type="submission" date="2018-08" db="EMBL/GenBank/DDBJ databases">
        <title>A genome reference for cultivated species of the human gut microbiota.</title>
        <authorList>
            <person name="Zou Y."/>
            <person name="Xue W."/>
            <person name="Luo G."/>
        </authorList>
    </citation>
    <scope>NUCLEOTIDE SEQUENCE [LARGE SCALE GENOMIC DNA]</scope>
    <source>
        <strain evidence="6 7">AF24-29</strain>
    </source>
</reference>
<dbReference type="EMBL" id="QRUP01000018">
    <property type="protein sequence ID" value="RGR71205.1"/>
    <property type="molecule type" value="Genomic_DNA"/>
</dbReference>
<evidence type="ECO:0000259" key="5">
    <source>
        <dbReference type="Pfam" id="PF00171"/>
    </source>
</evidence>
<dbReference type="InterPro" id="IPR016160">
    <property type="entry name" value="Ald_DH_CS_CYS"/>
</dbReference>
<dbReference type="InterPro" id="IPR016161">
    <property type="entry name" value="Ald_DH/histidinol_DH"/>
</dbReference>
<dbReference type="Pfam" id="PF00171">
    <property type="entry name" value="Aldedh"/>
    <property type="match status" value="1"/>
</dbReference>
<dbReference type="SUPFAM" id="SSF53720">
    <property type="entry name" value="ALDH-like"/>
    <property type="match status" value="1"/>
</dbReference>
<dbReference type="FunFam" id="3.40.605.10:FF:000007">
    <property type="entry name" value="NAD/NADP-dependent betaine aldehyde dehydrogenase"/>
    <property type="match status" value="1"/>
</dbReference>
<dbReference type="GO" id="GO:0004491">
    <property type="term" value="F:methylmalonate-semialdehyde dehydrogenase (acylating, NAD) activity"/>
    <property type="evidence" value="ECO:0007669"/>
    <property type="project" value="UniProtKB-EC"/>
</dbReference>
<comment type="caution">
    <text evidence="6">The sequence shown here is derived from an EMBL/GenBank/DDBJ whole genome shotgun (WGS) entry which is preliminary data.</text>
</comment>
<dbReference type="InterPro" id="IPR010061">
    <property type="entry name" value="MeMal-semiAld_DH"/>
</dbReference>
<protein>
    <recommendedName>
        <fullName evidence="2">methylmalonate-semialdehyde dehydrogenase (CoA acylating)</fullName>
        <ecNumber evidence="2">1.2.1.27</ecNumber>
    </recommendedName>
</protein>
<evidence type="ECO:0000256" key="1">
    <source>
        <dbReference type="ARBA" id="ARBA00009986"/>
    </source>
</evidence>
<dbReference type="Proteomes" id="UP000284178">
    <property type="component" value="Unassembled WGS sequence"/>
</dbReference>
<accession>A0A412FSQ3</accession>
<name>A0A412FSQ3_9FIRM</name>
<feature type="domain" description="Aldehyde dehydrogenase" evidence="5">
    <location>
        <begin position="20"/>
        <end position="446"/>
    </location>
</feature>
<dbReference type="RefSeq" id="WP_117895618.1">
    <property type="nucleotide sequence ID" value="NZ_CABJCV010000018.1"/>
</dbReference>
<dbReference type="EC" id="1.2.1.27" evidence="2"/>
<keyword evidence="7" id="KW-1185">Reference proteome</keyword>
<dbReference type="PANTHER" id="PTHR43866:SF4">
    <property type="entry name" value="MALONATE-SEMIALDEHYDE DEHYDROGENASE"/>
    <property type="match status" value="1"/>
</dbReference>
<evidence type="ECO:0000313" key="7">
    <source>
        <dbReference type="Proteomes" id="UP000284178"/>
    </source>
</evidence>
<sequence>MYKIGNQIGQETVHNPASVHPVTSPLTGQVIGEVSYADPAMIDRAVAKAREAQRQWAQLTYKKRSEVLFAMRQQLQAHEDELAQIITQENGKSLAESRAAVAKAIELCEFAVSIPALIAGKTEIVSTGIEVKEMTFPVGVLACITPFNFPLMVPMWTIPNALVCGNAVILKPSEATPVTAMKIAELFAQAGLPDGLLSVVNGEKEVVEALCDHPGIDALTFVGSTPVAKLVYKRATSNLKRCLAMGGAKNHILVTDEVNPEIVAKEITSAAYGMSGQRCMAASVVLAIGHCGAVIDQIIAISKQMVAGRDCPPLISRKAVEKIGQYLDQTPGTVVVDGRRAMVEGDPNGYYIGPSVILYDTIDAMPEEEVFGPTLEIIQVATLEEAIAYQNRSPYGNGASIFTDTGLYAQEASLGLSSGMLGINIGVPVPRDPFSFGGLKGSKFGYGDITGYGSLPLLTTTRKVTTKWNPKDKKDWLS</sequence>
<dbReference type="GeneID" id="83016346"/>
<comment type="similarity">
    <text evidence="1">Belongs to the aldehyde dehydrogenase family.</text>
</comment>
<dbReference type="PANTHER" id="PTHR43866">
    <property type="entry name" value="MALONATE-SEMIALDEHYDE DEHYDROGENASE"/>
    <property type="match status" value="1"/>
</dbReference>
<evidence type="ECO:0000313" key="6">
    <source>
        <dbReference type="EMBL" id="RGR71205.1"/>
    </source>
</evidence>
<dbReference type="GO" id="GO:0006574">
    <property type="term" value="P:L-valine catabolic process"/>
    <property type="evidence" value="ECO:0007669"/>
    <property type="project" value="TreeGrafter"/>
</dbReference>